<dbReference type="RefSeq" id="WP_013731326.1">
    <property type="nucleotide sequence ID" value="NZ_LMWI01000001.1"/>
</dbReference>
<proteinExistence type="predicted"/>
<accession>A0A9X0LFB8</accession>
<evidence type="ECO:0000313" key="3">
    <source>
        <dbReference type="Proteomes" id="UP000053246"/>
    </source>
</evidence>
<organism evidence="2 3">
    <name type="scientific">Micromonospora maris</name>
    <dbReference type="NCBI Taxonomy" id="1003110"/>
    <lineage>
        <taxon>Bacteria</taxon>
        <taxon>Bacillati</taxon>
        <taxon>Actinomycetota</taxon>
        <taxon>Actinomycetes</taxon>
        <taxon>Micromonosporales</taxon>
        <taxon>Micromonosporaceae</taxon>
        <taxon>Micromonospora</taxon>
    </lineage>
</organism>
<feature type="domain" description="ATP-dependent DNA ligase family profile" evidence="1">
    <location>
        <begin position="1"/>
        <end position="109"/>
    </location>
</feature>
<keyword evidence="3" id="KW-1185">Reference proteome</keyword>
<dbReference type="InterPro" id="IPR012310">
    <property type="entry name" value="DNA_ligase_ATP-dep_cent"/>
</dbReference>
<dbReference type="GO" id="GO:0003910">
    <property type="term" value="F:DNA ligase (ATP) activity"/>
    <property type="evidence" value="ECO:0007669"/>
    <property type="project" value="InterPro"/>
</dbReference>
<dbReference type="Proteomes" id="UP000053246">
    <property type="component" value="Unassembled WGS sequence"/>
</dbReference>
<dbReference type="GO" id="GO:0006281">
    <property type="term" value="P:DNA repair"/>
    <property type="evidence" value="ECO:0007669"/>
    <property type="project" value="InterPro"/>
</dbReference>
<dbReference type="Pfam" id="PF01068">
    <property type="entry name" value="DNA_ligase_A_M"/>
    <property type="match status" value="1"/>
</dbReference>
<reference evidence="2 3" key="1">
    <citation type="submission" date="2015-10" db="EMBL/GenBank/DDBJ databases">
        <authorList>
            <person name="Ju K.-S."/>
            <person name="Doroghazi J.R."/>
            <person name="Metcalf W.W."/>
        </authorList>
    </citation>
    <scope>NUCLEOTIDE SEQUENCE [LARGE SCALE GENOMIC DNA]</scope>
    <source>
        <strain evidence="2 3">NRRL B-24793</strain>
    </source>
</reference>
<dbReference type="GO" id="GO:0006310">
    <property type="term" value="P:DNA recombination"/>
    <property type="evidence" value="ECO:0007669"/>
    <property type="project" value="InterPro"/>
</dbReference>
<dbReference type="GO" id="GO:0005524">
    <property type="term" value="F:ATP binding"/>
    <property type="evidence" value="ECO:0007669"/>
    <property type="project" value="InterPro"/>
</dbReference>
<dbReference type="PROSITE" id="PS50160">
    <property type="entry name" value="DNA_LIGASE_A3"/>
    <property type="match status" value="1"/>
</dbReference>
<evidence type="ECO:0000259" key="1">
    <source>
        <dbReference type="PROSITE" id="PS50160"/>
    </source>
</evidence>
<dbReference type="AlphaFoldDB" id="A0A9X0LFB8"/>
<sequence length="253" mass="28047">MIFDVLQEAGVEVLRLPLAARRARLPRLLTDGPAELPLCPQTIDTNVALTWYAHGADAGIEGLVIKALTGTYRPGRADWLKIKKRVSVEAIVGGVIGRLTDPIALLLGRLDQHDRLRYVGHTVPLSTAQRHELGTLLPVVAWHGPSRGHPWPRPLPAGWLGRFDRPQAVDYIAVEPVMVVEVSADIAWEHGRWVILQRYFASGWTWKRRMLQAGGPARRANSTLRDVASSAPHVLDKVTTNVDIYVNDLRAQS</sequence>
<protein>
    <recommendedName>
        <fullName evidence="1">ATP-dependent DNA ligase family profile domain-containing protein</fullName>
    </recommendedName>
</protein>
<dbReference type="Gene3D" id="3.30.470.30">
    <property type="entry name" value="DNA ligase/mRNA capping enzyme"/>
    <property type="match status" value="1"/>
</dbReference>
<evidence type="ECO:0000313" key="2">
    <source>
        <dbReference type="EMBL" id="KUJ48093.1"/>
    </source>
</evidence>
<comment type="caution">
    <text evidence="2">The sequence shown here is derived from an EMBL/GenBank/DDBJ whole genome shotgun (WGS) entry which is preliminary data.</text>
</comment>
<gene>
    <name evidence="2" type="ORF">ADL17_03145</name>
</gene>
<dbReference type="SUPFAM" id="SSF56091">
    <property type="entry name" value="DNA ligase/mRNA capping enzyme, catalytic domain"/>
    <property type="match status" value="1"/>
</dbReference>
<dbReference type="EMBL" id="LMWI01000001">
    <property type="protein sequence ID" value="KUJ48093.1"/>
    <property type="molecule type" value="Genomic_DNA"/>
</dbReference>
<name>A0A9X0LFB8_9ACTN</name>